<feature type="transmembrane region" description="Helical" evidence="1">
    <location>
        <begin position="122"/>
        <end position="139"/>
    </location>
</feature>
<proteinExistence type="predicted"/>
<evidence type="ECO:0000259" key="2">
    <source>
        <dbReference type="Pfam" id="PF09925"/>
    </source>
</evidence>
<feature type="transmembrane region" description="Helical" evidence="1">
    <location>
        <begin position="62"/>
        <end position="83"/>
    </location>
</feature>
<name>A0ABT1L221_9ACTN</name>
<evidence type="ECO:0000313" key="4">
    <source>
        <dbReference type="Proteomes" id="UP001204524"/>
    </source>
</evidence>
<keyword evidence="1" id="KW-1133">Transmembrane helix</keyword>
<keyword evidence="4" id="KW-1185">Reference proteome</keyword>
<keyword evidence="1" id="KW-0812">Transmembrane</keyword>
<dbReference type="EMBL" id="JANARS010000011">
    <property type="protein sequence ID" value="MCP3424082.1"/>
    <property type="molecule type" value="Genomic_DNA"/>
</dbReference>
<protein>
    <submittedName>
        <fullName evidence="3">DUF2157 domain-containing protein</fullName>
    </submittedName>
</protein>
<sequence length="324" mass="33323">MGSAHQPSPSALDALDEWVASGLLTPEQSRAIREHEAARRGPHAAVALQPSPEAGPSLVVEALGYLGGVVMLIGAGILTGMLWPDLSVPLRLALIGAAALALIGAGFAVPERLGEVAGRVRSVLWALGVGATAGFFSVFSTEVLDRYDEHALVVIGPLTAVVAGALWWLRRTWLQQLALLAPLLVSAMGVGMELTSTDSSWGGALVWATAACWAALSWAGRLEPRVPGVAFGALGAVLGALAMPSDVGIALALATAVAAVGLALWERSLPWLGVAAITLLWTMPRAADAWFPGRLSAALTLLATGATLVGAAVWVARHQGAKRS</sequence>
<gene>
    <name evidence="3" type="ORF">NCI01_19955</name>
</gene>
<dbReference type="Pfam" id="PF09925">
    <property type="entry name" value="DUF2157"/>
    <property type="match status" value="1"/>
</dbReference>
<dbReference type="Proteomes" id="UP001204524">
    <property type="component" value="Unassembled WGS sequence"/>
</dbReference>
<feature type="transmembrane region" description="Helical" evidence="1">
    <location>
        <begin position="151"/>
        <end position="169"/>
    </location>
</feature>
<keyword evidence="1" id="KW-0472">Membrane</keyword>
<evidence type="ECO:0000256" key="1">
    <source>
        <dbReference type="SAM" id="Phobius"/>
    </source>
</evidence>
<organism evidence="3 4">
    <name type="scientific">Nocardioides pinisoli</name>
    <dbReference type="NCBI Taxonomy" id="2950279"/>
    <lineage>
        <taxon>Bacteria</taxon>
        <taxon>Bacillati</taxon>
        <taxon>Actinomycetota</taxon>
        <taxon>Actinomycetes</taxon>
        <taxon>Propionibacteriales</taxon>
        <taxon>Nocardioidaceae</taxon>
        <taxon>Nocardioides</taxon>
    </lineage>
</organism>
<accession>A0ABT1L221</accession>
<feature type="transmembrane region" description="Helical" evidence="1">
    <location>
        <begin position="272"/>
        <end position="291"/>
    </location>
</feature>
<feature type="transmembrane region" description="Helical" evidence="1">
    <location>
        <begin position="226"/>
        <end position="243"/>
    </location>
</feature>
<dbReference type="RefSeq" id="WP_254183243.1">
    <property type="nucleotide sequence ID" value="NZ_JANARS010000011.1"/>
</dbReference>
<feature type="domain" description="DUF2157" evidence="2">
    <location>
        <begin position="16"/>
        <end position="135"/>
    </location>
</feature>
<feature type="transmembrane region" description="Helical" evidence="1">
    <location>
        <begin position="249"/>
        <end position="265"/>
    </location>
</feature>
<feature type="transmembrane region" description="Helical" evidence="1">
    <location>
        <begin position="297"/>
        <end position="316"/>
    </location>
</feature>
<feature type="transmembrane region" description="Helical" evidence="1">
    <location>
        <begin position="89"/>
        <end position="110"/>
    </location>
</feature>
<reference evidence="3 4" key="1">
    <citation type="submission" date="2022-06" db="EMBL/GenBank/DDBJ databases">
        <authorList>
            <person name="So Y."/>
        </authorList>
    </citation>
    <scope>NUCLEOTIDE SEQUENCE [LARGE SCALE GENOMIC DNA]</scope>
    <source>
        <strain evidence="3 4">STR3</strain>
    </source>
</reference>
<feature type="transmembrane region" description="Helical" evidence="1">
    <location>
        <begin position="200"/>
        <end position="219"/>
    </location>
</feature>
<comment type="caution">
    <text evidence="3">The sequence shown here is derived from an EMBL/GenBank/DDBJ whole genome shotgun (WGS) entry which is preliminary data.</text>
</comment>
<dbReference type="InterPro" id="IPR018677">
    <property type="entry name" value="DUF2157"/>
</dbReference>
<feature type="transmembrane region" description="Helical" evidence="1">
    <location>
        <begin position="176"/>
        <end position="194"/>
    </location>
</feature>
<evidence type="ECO:0000313" key="3">
    <source>
        <dbReference type="EMBL" id="MCP3424082.1"/>
    </source>
</evidence>